<evidence type="ECO:0000259" key="1">
    <source>
        <dbReference type="Pfam" id="PF13843"/>
    </source>
</evidence>
<proteinExistence type="predicted"/>
<dbReference type="AlphaFoldDB" id="A0AA88HDH5"/>
<dbReference type="PANTHER" id="PTHR46599">
    <property type="entry name" value="PIGGYBAC TRANSPOSABLE ELEMENT-DERIVED PROTEIN 4"/>
    <property type="match status" value="1"/>
</dbReference>
<feature type="domain" description="PiggyBac transposable element-derived protein" evidence="1">
    <location>
        <begin position="1"/>
        <end position="89"/>
    </location>
</feature>
<dbReference type="Pfam" id="PF13843">
    <property type="entry name" value="DDE_Tnp_1_7"/>
    <property type="match status" value="1"/>
</dbReference>
<dbReference type="PANTHER" id="PTHR46599:SF3">
    <property type="entry name" value="PIGGYBAC TRANSPOSABLE ELEMENT-DERIVED PROTEIN 4"/>
    <property type="match status" value="1"/>
</dbReference>
<protein>
    <recommendedName>
        <fullName evidence="1">PiggyBac transposable element-derived protein domain-containing protein</fullName>
    </recommendedName>
</protein>
<sequence length="93" mass="11035">MSRNRFEEILRNSHVRNKLTITDDDKDGLFKLRLMSDLLNSHFKQLMKPGIYLSVDEPITLFRGRSLQKQYNQMKPIKRGYKLWYLACLSGDV</sequence>
<evidence type="ECO:0000313" key="3">
    <source>
        <dbReference type="Proteomes" id="UP001187531"/>
    </source>
</evidence>
<comment type="caution">
    <text evidence="2">The sequence shown here is derived from an EMBL/GenBank/DDBJ whole genome shotgun (WGS) entry which is preliminary data.</text>
</comment>
<dbReference type="InterPro" id="IPR029526">
    <property type="entry name" value="PGBD"/>
</dbReference>
<dbReference type="Proteomes" id="UP001187531">
    <property type="component" value="Unassembled WGS sequence"/>
</dbReference>
<accession>A0AA88HDH5</accession>
<organism evidence="2 3">
    <name type="scientific">Artemia franciscana</name>
    <name type="common">Brine shrimp</name>
    <name type="synonym">Artemia sanfranciscana</name>
    <dbReference type="NCBI Taxonomy" id="6661"/>
    <lineage>
        <taxon>Eukaryota</taxon>
        <taxon>Metazoa</taxon>
        <taxon>Ecdysozoa</taxon>
        <taxon>Arthropoda</taxon>
        <taxon>Crustacea</taxon>
        <taxon>Branchiopoda</taxon>
        <taxon>Anostraca</taxon>
        <taxon>Artemiidae</taxon>
        <taxon>Artemia</taxon>
    </lineage>
</organism>
<evidence type="ECO:0000313" key="2">
    <source>
        <dbReference type="EMBL" id="KAK2703297.1"/>
    </source>
</evidence>
<reference evidence="2" key="1">
    <citation type="submission" date="2023-07" db="EMBL/GenBank/DDBJ databases">
        <title>Chromosome-level genome assembly of Artemia franciscana.</title>
        <authorList>
            <person name="Jo E."/>
        </authorList>
    </citation>
    <scope>NUCLEOTIDE SEQUENCE</scope>
    <source>
        <tissue evidence="2">Whole body</tissue>
    </source>
</reference>
<gene>
    <name evidence="2" type="ORF">QYM36_018214</name>
</gene>
<name>A0AA88HDH5_ARTSF</name>
<keyword evidence="3" id="KW-1185">Reference proteome</keyword>
<dbReference type="EMBL" id="JAVRJZ010000107">
    <property type="protein sequence ID" value="KAK2703297.1"/>
    <property type="molecule type" value="Genomic_DNA"/>
</dbReference>